<dbReference type="EMBL" id="CZBI01000004">
    <property type="protein sequence ID" value="CUQ23296.1"/>
    <property type="molecule type" value="Genomic_DNA"/>
</dbReference>
<accession>A0A174UPP2</accession>
<dbReference type="Pfam" id="PF05133">
    <property type="entry name" value="SPP1_portal"/>
    <property type="match status" value="1"/>
</dbReference>
<reference evidence="1 2" key="1">
    <citation type="submission" date="2015-09" db="EMBL/GenBank/DDBJ databases">
        <authorList>
            <consortium name="Pathogen Informatics"/>
        </authorList>
    </citation>
    <scope>NUCLEOTIDE SEQUENCE [LARGE SCALE GENOMIC DNA]</scope>
    <source>
        <strain evidence="1 2">2789STDY5834945</strain>
    </source>
</reference>
<protein>
    <submittedName>
        <fullName evidence="1">Phage portal protein, SPP1 Gp6-like</fullName>
    </submittedName>
</protein>
<proteinExistence type="predicted"/>
<evidence type="ECO:0000313" key="2">
    <source>
        <dbReference type="Proteomes" id="UP000095541"/>
    </source>
</evidence>
<evidence type="ECO:0000313" key="1">
    <source>
        <dbReference type="EMBL" id="CUQ23296.1"/>
    </source>
</evidence>
<sequence length="467" mass="53826">MNYIQELFTLFRNKALNSMGVERDIYQLIKDGDIGTAVALMQNREDEVDIALSEYKPELHKIMKRPNKFRKNKEPYISEKLPRNRQQFINEIELFFLLGKPIKWEKKAGDDDVYQLFLDFINETRFNVTMRKVKRLAGAETESAKLYHLYRNENDKAGVKVVVLAQSTGYKLRPLFDQYGTLVAFAFGYFVKSSGRSVQHWDIQTKDFYFNCKKGAVGWEVETYQNPTGKINIIFYQQEKAWMGVQHRAEREEMLDSKTGDINNYFSDPMAAATADVIEGLKDPDAIGTLIQYYGKDSKFEYIDPPLSSETREAEKKDLKSSILEDSLTPDLSFEGMKGIGTLSGEAIKRALIIGYIKRLKNLEIYDILVDREVKVIISVLKFLHPDKAKLLDELVVSFEFQEPFEEDKQTRWASIGSAYSDGIISLSTAVRLLGITDKPDEEVEQILKEEVRKSETRKIDPDLEEK</sequence>
<dbReference type="AlphaFoldDB" id="A0A174UPP2"/>
<gene>
    <name evidence="1" type="ORF">ERS852557_03101</name>
</gene>
<name>A0A174UPP2_BACT4</name>
<organism evidence="1 2">
    <name type="scientific">Bacteroides thetaiotaomicron</name>
    <dbReference type="NCBI Taxonomy" id="818"/>
    <lineage>
        <taxon>Bacteria</taxon>
        <taxon>Pseudomonadati</taxon>
        <taxon>Bacteroidota</taxon>
        <taxon>Bacteroidia</taxon>
        <taxon>Bacteroidales</taxon>
        <taxon>Bacteroidaceae</taxon>
        <taxon>Bacteroides</taxon>
    </lineage>
</organism>
<dbReference type="Proteomes" id="UP000095541">
    <property type="component" value="Unassembled WGS sequence"/>
</dbReference>
<dbReference type="RefSeq" id="WP_055219902.1">
    <property type="nucleotide sequence ID" value="NZ_CZBI01000004.1"/>
</dbReference>
<dbReference type="InterPro" id="IPR021145">
    <property type="entry name" value="Portal_protein_SPP1_Gp6-like"/>
</dbReference>